<protein>
    <recommendedName>
        <fullName evidence="6">Kazal-like domain-containing protein</fullName>
    </recommendedName>
</protein>
<evidence type="ECO:0000313" key="8">
    <source>
        <dbReference type="Proteomes" id="UP000694421"/>
    </source>
</evidence>
<dbReference type="PROSITE" id="PS51465">
    <property type="entry name" value="KAZAL_2"/>
    <property type="match status" value="1"/>
</dbReference>
<dbReference type="Proteomes" id="UP000694421">
    <property type="component" value="Unplaced"/>
</dbReference>
<dbReference type="GO" id="GO:0005576">
    <property type="term" value="C:extracellular region"/>
    <property type="evidence" value="ECO:0007669"/>
    <property type="project" value="UniProtKB-SubCell"/>
</dbReference>
<dbReference type="InterPro" id="IPR036058">
    <property type="entry name" value="Kazal_dom_sf"/>
</dbReference>
<dbReference type="PANTHER" id="PTHR47499:SF1">
    <property type="entry name" value="SERINE PROTEASE INHIBITOR KAZAL-TYPE 7"/>
    <property type="match status" value="1"/>
</dbReference>
<dbReference type="OMA" id="GKATTHH"/>
<dbReference type="PRINTS" id="PR00290">
    <property type="entry name" value="KAZALINHBTR"/>
</dbReference>
<dbReference type="InterPro" id="IPR050159">
    <property type="entry name" value="Kazal-type_SerProtInhib"/>
</dbReference>
<keyword evidence="5" id="KW-1015">Disulfide bond</keyword>
<evidence type="ECO:0000256" key="2">
    <source>
        <dbReference type="ARBA" id="ARBA00022525"/>
    </source>
</evidence>
<evidence type="ECO:0000313" key="7">
    <source>
        <dbReference type="Ensembl" id="ENSSMRP00000022766.1"/>
    </source>
</evidence>
<dbReference type="CDD" id="cd00104">
    <property type="entry name" value="KAZAL_FS"/>
    <property type="match status" value="1"/>
</dbReference>
<dbReference type="Ensembl" id="ENSSMRT00000026622.1">
    <property type="protein sequence ID" value="ENSSMRP00000022766.1"/>
    <property type="gene ID" value="ENSSMRG00000017655.1"/>
</dbReference>
<comment type="subcellular location">
    <subcellularLocation>
        <location evidence="1">Secreted</location>
    </subcellularLocation>
</comment>
<evidence type="ECO:0000256" key="5">
    <source>
        <dbReference type="ARBA" id="ARBA00023157"/>
    </source>
</evidence>
<keyword evidence="3" id="KW-0646">Protease inhibitor</keyword>
<dbReference type="Pfam" id="PF00050">
    <property type="entry name" value="Kazal_1"/>
    <property type="match status" value="1"/>
</dbReference>
<evidence type="ECO:0000256" key="3">
    <source>
        <dbReference type="ARBA" id="ARBA00022690"/>
    </source>
</evidence>
<keyword evidence="8" id="KW-1185">Reference proteome</keyword>
<evidence type="ECO:0000256" key="4">
    <source>
        <dbReference type="ARBA" id="ARBA00022900"/>
    </source>
</evidence>
<reference evidence="7" key="2">
    <citation type="submission" date="2025-09" db="UniProtKB">
        <authorList>
            <consortium name="Ensembl"/>
        </authorList>
    </citation>
    <scope>IDENTIFICATION</scope>
</reference>
<dbReference type="PROSITE" id="PS00282">
    <property type="entry name" value="KAZAL_1"/>
    <property type="match status" value="1"/>
</dbReference>
<dbReference type="Gene3D" id="3.30.60.30">
    <property type="match status" value="1"/>
</dbReference>
<dbReference type="InterPro" id="IPR002350">
    <property type="entry name" value="Kazal_dom"/>
</dbReference>
<evidence type="ECO:0000259" key="6">
    <source>
        <dbReference type="PROSITE" id="PS51465"/>
    </source>
</evidence>
<sequence>GKATTHHKNVELPPVSTVSVCLITSMTTVDCSLYKDSGPYCTRESYPLCGTDGKTYGNQCAFCREVVKSNGKLAVQYMGKCK</sequence>
<dbReference type="PANTHER" id="PTHR47499">
    <property type="entry name" value="SERINE PROTEASE INHIBITOR KAZAL-TYPE 7 SPINK7"/>
    <property type="match status" value="1"/>
</dbReference>
<name>A0A8D0DW31_SALMN</name>
<accession>A0A8D0DW31</accession>
<keyword evidence="2" id="KW-0964">Secreted</keyword>
<dbReference type="FunFam" id="3.30.60.30:FF:000037">
    <property type="entry name" value="Ovomucoid"/>
    <property type="match status" value="1"/>
</dbReference>
<dbReference type="GeneTree" id="ENSGT00960000193281"/>
<dbReference type="InterPro" id="IPR001239">
    <property type="entry name" value="Prot_inh_Kazal-m"/>
</dbReference>
<evidence type="ECO:0000256" key="1">
    <source>
        <dbReference type="ARBA" id="ARBA00004613"/>
    </source>
</evidence>
<feature type="domain" description="Kazal-like" evidence="6">
    <location>
        <begin position="25"/>
        <end position="82"/>
    </location>
</feature>
<proteinExistence type="predicted"/>
<dbReference type="SUPFAM" id="SSF100895">
    <property type="entry name" value="Kazal-type serine protease inhibitors"/>
    <property type="match status" value="1"/>
</dbReference>
<dbReference type="GO" id="GO:0004867">
    <property type="term" value="F:serine-type endopeptidase inhibitor activity"/>
    <property type="evidence" value="ECO:0007669"/>
    <property type="project" value="UniProtKB-KW"/>
</dbReference>
<organism evidence="7 8">
    <name type="scientific">Salvator merianae</name>
    <name type="common">Argentine black and white tegu</name>
    <name type="synonym">Tupinambis merianae</name>
    <dbReference type="NCBI Taxonomy" id="96440"/>
    <lineage>
        <taxon>Eukaryota</taxon>
        <taxon>Metazoa</taxon>
        <taxon>Chordata</taxon>
        <taxon>Craniata</taxon>
        <taxon>Vertebrata</taxon>
        <taxon>Euteleostomi</taxon>
        <taxon>Lepidosauria</taxon>
        <taxon>Squamata</taxon>
        <taxon>Bifurcata</taxon>
        <taxon>Unidentata</taxon>
        <taxon>Episquamata</taxon>
        <taxon>Laterata</taxon>
        <taxon>Teiioidea</taxon>
        <taxon>Teiidae</taxon>
        <taxon>Salvator</taxon>
    </lineage>
</organism>
<dbReference type="AlphaFoldDB" id="A0A8D0DW31"/>
<keyword evidence="4" id="KW-0722">Serine protease inhibitor</keyword>
<reference evidence="7" key="1">
    <citation type="submission" date="2025-08" db="UniProtKB">
        <authorList>
            <consortium name="Ensembl"/>
        </authorList>
    </citation>
    <scope>IDENTIFICATION</scope>
</reference>
<dbReference type="SMART" id="SM00280">
    <property type="entry name" value="KAZAL"/>
    <property type="match status" value="1"/>
</dbReference>